<gene>
    <name evidence="1" type="ORF">LCGC14_1539700</name>
</gene>
<organism evidence="1">
    <name type="scientific">marine sediment metagenome</name>
    <dbReference type="NCBI Taxonomy" id="412755"/>
    <lineage>
        <taxon>unclassified sequences</taxon>
        <taxon>metagenomes</taxon>
        <taxon>ecological metagenomes</taxon>
    </lineage>
</organism>
<reference evidence="1" key="1">
    <citation type="journal article" date="2015" name="Nature">
        <title>Complex archaea that bridge the gap between prokaryotes and eukaryotes.</title>
        <authorList>
            <person name="Spang A."/>
            <person name="Saw J.H."/>
            <person name="Jorgensen S.L."/>
            <person name="Zaremba-Niedzwiedzka K."/>
            <person name="Martijn J."/>
            <person name="Lind A.E."/>
            <person name="van Eijk R."/>
            <person name="Schleper C."/>
            <person name="Guy L."/>
            <person name="Ettema T.J."/>
        </authorList>
    </citation>
    <scope>NUCLEOTIDE SEQUENCE</scope>
</reference>
<name>A0A0F9JED4_9ZZZZ</name>
<sequence>LVYERADSLIPINMSQQVNVLECLLLGESQQMLYPESSFKIELPLNENFRADLTTIDDLGEIVAVYGTYINSESIIYEYPIYSYWVTSNNELAFNSPMKYMFTDISIEYIPQLPLIYNSTDGYWYLPDSAVYDQESFVNPFFVSSLYVNNSFYGTYVHPDVDVNYTVGTNSYGTFVAFTGNVHADSLVRGAVHFGKINNTYLYRIYLADDLLYQYNVLEEGSDVMGGTLQLDLNVGFKDVLYSELSQVASENYQLLVNVSQLDTKTNELKIIGRASIDLDSSLLGFHNYKLDIPLKDDFFELGGQELLKQTLTRGTNYDLFISVESSLFDCIVDGNLFKGVFAQELIRANFMLDVGEAQLIFNGTQVDIPYIPIFQEGVPLTKIRAGLYEFNSLDYSSDFIIETLYTDKNVLFESSSDYIFNSELNKITLIGSYRDYSGKVYANITYKTFEWNSDFISTLEPITFTFDKDYLQDITKYLEFIIQYNKIPGYETEKIDSDTGRVVLSDEKKSPTSLNIYLYNFVDDTWDLVNFIVYSDYSGTNSFSYVVDRNFITFEQYFNKTSLSSEEFQLKTIFTIEEDIGEYFISTIGFDINSINSSIYYNTPNTEHTVNPEVIFDIDLTDYYTNPEIYLEQVKINLDYYSELEFDNAFLFSDYMLLQEQDNFYLRNEYLEFELFELDEDVLSLSRKELERIIYHDIENDKYFLRAKIEYDFECIIEINLGSNSKLEILSKLSLVKYDLSVSYSYYETTRISAQEIDVPFELTAIFAPNYIEASQTIYRKADDDKTDIGVFGGYLCDSDTNQRLMLRQMLYYNFTGSQEKDSLILLDHEYTDSILQNTVPYGKLIFPIDYLINTTDFMFIADEDVISVEFYYHNGTDYVKNGDMLKDSIYPEIFTYTWINSSLDTEVSSGEVVKILLNITNLFGYNGEYEYFLIADYDKPSPTITAGSGTENFEEGMIADPSTPFIFNSNEIITEDPQHYSWYDNFTTFDSSNMAQSFYPDGYSSLWNMNPLNLYNQYPTSTTLEDFNGWNLDYDPEFSISSFDNTEQLKLNSSVAPASIPANQPDGFSLDQGMSDWAGDLNAIDDDYTTFSQTYYPGTYSFEDDTDGGNPSGWSTYELGGTVAIESSYSGHAKIVKIEDTVATGGLYMSNAFTPITSGDATIEFWHHMSDYNAPMVITVSDDGDGYFEGGITY</sequence>
<comment type="caution">
    <text evidence="1">The sequence shown here is derived from an EMBL/GenBank/DDBJ whole genome shotgun (WGS) entry which is preliminary data.</text>
</comment>
<protein>
    <submittedName>
        <fullName evidence="1">Uncharacterized protein</fullName>
    </submittedName>
</protein>
<dbReference type="EMBL" id="LAZR01011639">
    <property type="protein sequence ID" value="KKM60651.1"/>
    <property type="molecule type" value="Genomic_DNA"/>
</dbReference>
<feature type="non-terminal residue" evidence="1">
    <location>
        <position position="1"/>
    </location>
</feature>
<proteinExistence type="predicted"/>
<dbReference type="AlphaFoldDB" id="A0A0F9JED4"/>
<accession>A0A0F9JED4</accession>
<feature type="non-terminal residue" evidence="1">
    <location>
        <position position="1196"/>
    </location>
</feature>
<evidence type="ECO:0000313" key="1">
    <source>
        <dbReference type="EMBL" id="KKM60651.1"/>
    </source>
</evidence>